<keyword evidence="2" id="KW-1185">Reference proteome</keyword>
<gene>
    <name evidence="1" type="ORF">LSTR_LSTR005265</name>
</gene>
<protein>
    <submittedName>
        <fullName evidence="1">Uncharacterized protein</fullName>
    </submittedName>
</protein>
<reference evidence="1 2" key="1">
    <citation type="journal article" date="2017" name="Gigascience">
        <title>Genome sequence of the small brown planthopper, Laodelphax striatellus.</title>
        <authorList>
            <person name="Zhu J."/>
            <person name="Jiang F."/>
            <person name="Wang X."/>
            <person name="Yang P."/>
            <person name="Bao Y."/>
            <person name="Zhao W."/>
            <person name="Wang W."/>
            <person name="Lu H."/>
            <person name="Wang Q."/>
            <person name="Cui N."/>
            <person name="Li J."/>
            <person name="Chen X."/>
            <person name="Luo L."/>
            <person name="Yu J."/>
            <person name="Kang L."/>
            <person name="Cui F."/>
        </authorList>
    </citation>
    <scope>NUCLEOTIDE SEQUENCE [LARGE SCALE GENOMIC DNA]</scope>
    <source>
        <strain evidence="1">Lst14</strain>
    </source>
</reference>
<evidence type="ECO:0000313" key="1">
    <source>
        <dbReference type="EMBL" id="RZF41803.1"/>
    </source>
</evidence>
<dbReference type="EMBL" id="QKKF02016138">
    <property type="protein sequence ID" value="RZF41803.1"/>
    <property type="molecule type" value="Genomic_DNA"/>
</dbReference>
<sequence length="117" mass="13275">MRSRDVSAGDRFVVVISIGLPWDGGCNNQKHFHSVIICAPGRHILLMNSSRRLDRAQKEKLGTLRELCFSMSALLVPRWVQSTGFALGYCRKLSGESSRGQWERLLSSRKGKSLREW</sequence>
<name>A0A482X7V2_LAOST</name>
<proteinExistence type="predicted"/>
<organism evidence="1 2">
    <name type="scientific">Laodelphax striatellus</name>
    <name type="common">Small brown planthopper</name>
    <name type="synonym">Delphax striatella</name>
    <dbReference type="NCBI Taxonomy" id="195883"/>
    <lineage>
        <taxon>Eukaryota</taxon>
        <taxon>Metazoa</taxon>
        <taxon>Ecdysozoa</taxon>
        <taxon>Arthropoda</taxon>
        <taxon>Hexapoda</taxon>
        <taxon>Insecta</taxon>
        <taxon>Pterygota</taxon>
        <taxon>Neoptera</taxon>
        <taxon>Paraneoptera</taxon>
        <taxon>Hemiptera</taxon>
        <taxon>Auchenorrhyncha</taxon>
        <taxon>Fulgoroidea</taxon>
        <taxon>Delphacidae</taxon>
        <taxon>Criomorphinae</taxon>
        <taxon>Laodelphax</taxon>
    </lineage>
</organism>
<dbReference type="InParanoid" id="A0A482X7V2"/>
<dbReference type="AlphaFoldDB" id="A0A482X7V2"/>
<accession>A0A482X7V2</accession>
<evidence type="ECO:0000313" key="2">
    <source>
        <dbReference type="Proteomes" id="UP000291343"/>
    </source>
</evidence>
<dbReference type="OrthoDB" id="8179503at2759"/>
<dbReference type="Proteomes" id="UP000291343">
    <property type="component" value="Unassembled WGS sequence"/>
</dbReference>
<comment type="caution">
    <text evidence="1">The sequence shown here is derived from an EMBL/GenBank/DDBJ whole genome shotgun (WGS) entry which is preliminary data.</text>
</comment>